<protein>
    <recommendedName>
        <fullName evidence="3">CopG family transcriptional regulator</fullName>
    </recommendedName>
</protein>
<name>A0A0E3UNW0_9GAMM</name>
<dbReference type="KEGG" id="psuw:WQ53_11575"/>
<organism evidence="1 2">
    <name type="scientific">Pseudoxanthomonas suwonensis</name>
    <dbReference type="NCBI Taxonomy" id="314722"/>
    <lineage>
        <taxon>Bacteria</taxon>
        <taxon>Pseudomonadati</taxon>
        <taxon>Pseudomonadota</taxon>
        <taxon>Gammaproteobacteria</taxon>
        <taxon>Lysobacterales</taxon>
        <taxon>Lysobacteraceae</taxon>
        <taxon>Pseudoxanthomonas</taxon>
    </lineage>
</organism>
<sequence>MIPDVLKQRLTKDRAMTTVTVRMPVDVVESMKAIAPLKGMSGYQALLKAYVSAGLRQDEAEFLFGPAHRMAEALRRRGVDPRLIEEAEREARVA</sequence>
<proteinExistence type="predicted"/>
<reference evidence="1 2" key="1">
    <citation type="journal article" date="2015" name="Genome Announc.">
        <title>Complete Genome Sequence of Pseudoxanthomonas suwonensis Strain J1, a Cellulose-Degrading Bacterium Isolated from Leaf- and Wood-Enriched Soil.</title>
        <authorList>
            <person name="Hou L."/>
            <person name="Jiang J."/>
            <person name="Xu Z."/>
            <person name="Zhou Y."/>
            <person name="Leung F.C."/>
        </authorList>
    </citation>
    <scope>NUCLEOTIDE SEQUENCE [LARGE SCALE GENOMIC DNA]</scope>
    <source>
        <strain evidence="1 2">J1</strain>
    </source>
</reference>
<dbReference type="OrthoDB" id="6658216at2"/>
<evidence type="ECO:0008006" key="3">
    <source>
        <dbReference type="Google" id="ProtNLM"/>
    </source>
</evidence>
<gene>
    <name evidence="1" type="ORF">WQ53_11575</name>
</gene>
<accession>A0A0E3UNW0</accession>
<keyword evidence="2" id="KW-1185">Reference proteome</keyword>
<dbReference type="EMBL" id="CP011144">
    <property type="protein sequence ID" value="AKC87300.1"/>
    <property type="molecule type" value="Genomic_DNA"/>
</dbReference>
<dbReference type="Proteomes" id="UP000033067">
    <property type="component" value="Chromosome"/>
</dbReference>
<dbReference type="PATRIC" id="fig|314722.6.peg.2507"/>
<dbReference type="AlphaFoldDB" id="A0A0E3UNW0"/>
<evidence type="ECO:0000313" key="1">
    <source>
        <dbReference type="EMBL" id="AKC87300.1"/>
    </source>
</evidence>
<evidence type="ECO:0000313" key="2">
    <source>
        <dbReference type="Proteomes" id="UP000033067"/>
    </source>
</evidence>